<accession>A0A7S1TKM7</accession>
<sequence length="116" mass="12712">MHDKRYVSALYIQTNTASPPSLITTRAESYLDGSSKSASIGVILCAETRCSQLRELRVNRAQRLVHFEAHDVKRICFAQHRSQATSEREASVSGAIAAAVPSSAQARMPRVCAPRL</sequence>
<protein>
    <submittedName>
        <fullName evidence="1">Uncharacterized protein</fullName>
    </submittedName>
</protein>
<name>A0A7S1TKM7_9RHOD</name>
<organism evidence="1">
    <name type="scientific">Erythrolobus australicus</name>
    <dbReference type="NCBI Taxonomy" id="1077150"/>
    <lineage>
        <taxon>Eukaryota</taxon>
        <taxon>Rhodophyta</taxon>
        <taxon>Bangiophyceae</taxon>
        <taxon>Porphyridiales</taxon>
        <taxon>Porphyridiaceae</taxon>
        <taxon>Erythrolobus</taxon>
    </lineage>
</organism>
<gene>
    <name evidence="1" type="ORF">EAUS1353_LOCUS724</name>
</gene>
<dbReference type="EMBL" id="HBGI01001127">
    <property type="protein sequence ID" value="CAD9238994.1"/>
    <property type="molecule type" value="Transcribed_RNA"/>
</dbReference>
<dbReference type="AlphaFoldDB" id="A0A7S1TKM7"/>
<evidence type="ECO:0000313" key="1">
    <source>
        <dbReference type="EMBL" id="CAD9238994.1"/>
    </source>
</evidence>
<reference evidence="1" key="1">
    <citation type="submission" date="2021-01" db="EMBL/GenBank/DDBJ databases">
        <authorList>
            <person name="Corre E."/>
            <person name="Pelletier E."/>
            <person name="Niang G."/>
            <person name="Scheremetjew M."/>
            <person name="Finn R."/>
            <person name="Kale V."/>
            <person name="Holt S."/>
            <person name="Cochrane G."/>
            <person name="Meng A."/>
            <person name="Brown T."/>
            <person name="Cohen L."/>
        </authorList>
    </citation>
    <scope>NUCLEOTIDE SEQUENCE</scope>
    <source>
        <strain evidence="1">CCMP3124</strain>
    </source>
</reference>
<proteinExistence type="predicted"/>